<name>A0AAV8US31_9RHOD</name>
<sequence>MEVTTDFSRRIGVPWLEESFLVKGQYLGTDRGKVKELLREFNSLRFRSTTADRLICVCKYSLSNESKKSASSGLPRRSSADICKCSVNVHYLASDYGKSLENCHRRRSFLLDVLGKIPKKSLKAGWYVTKAIPEHRGHMPVNPPLELVQAEALEAAETVRNLYIRSSRDGRVKLGKLLADFANELERSENKEQNSRACGNEAIEPVQRMHGKRRGSTGKAG</sequence>
<dbReference type="Proteomes" id="UP001157974">
    <property type="component" value="Unassembled WGS sequence"/>
</dbReference>
<accession>A0AAV8US31</accession>
<dbReference type="EMBL" id="JAMWBK010000005">
    <property type="protein sequence ID" value="KAJ8905324.1"/>
    <property type="molecule type" value="Genomic_DNA"/>
</dbReference>
<evidence type="ECO:0000313" key="2">
    <source>
        <dbReference type="EMBL" id="KAJ8905324.1"/>
    </source>
</evidence>
<evidence type="ECO:0000256" key="1">
    <source>
        <dbReference type="SAM" id="MobiDB-lite"/>
    </source>
</evidence>
<proteinExistence type="predicted"/>
<feature type="region of interest" description="Disordered" evidence="1">
    <location>
        <begin position="188"/>
        <end position="221"/>
    </location>
</feature>
<protein>
    <submittedName>
        <fullName evidence="2">Uncharacterized protein</fullName>
    </submittedName>
</protein>
<comment type="caution">
    <text evidence="2">The sequence shown here is derived from an EMBL/GenBank/DDBJ whole genome shotgun (WGS) entry which is preliminary data.</text>
</comment>
<organism evidence="2 3">
    <name type="scientific">Rhodosorus marinus</name>
    <dbReference type="NCBI Taxonomy" id="101924"/>
    <lineage>
        <taxon>Eukaryota</taxon>
        <taxon>Rhodophyta</taxon>
        <taxon>Stylonematophyceae</taxon>
        <taxon>Stylonematales</taxon>
        <taxon>Stylonemataceae</taxon>
        <taxon>Rhodosorus</taxon>
    </lineage>
</organism>
<feature type="compositionally biased region" description="Basic residues" evidence="1">
    <location>
        <begin position="209"/>
        <end position="221"/>
    </location>
</feature>
<keyword evidence="3" id="KW-1185">Reference proteome</keyword>
<dbReference type="AlphaFoldDB" id="A0AAV8US31"/>
<reference evidence="2 3" key="1">
    <citation type="journal article" date="2023" name="Nat. Commun.">
        <title>Origin of minicircular mitochondrial genomes in red algae.</title>
        <authorList>
            <person name="Lee Y."/>
            <person name="Cho C.H."/>
            <person name="Lee Y.M."/>
            <person name="Park S.I."/>
            <person name="Yang J.H."/>
            <person name="West J.A."/>
            <person name="Bhattacharya D."/>
            <person name="Yoon H.S."/>
        </authorList>
    </citation>
    <scope>NUCLEOTIDE SEQUENCE [LARGE SCALE GENOMIC DNA]</scope>
    <source>
        <strain evidence="2 3">CCMP1338</strain>
        <tissue evidence="2">Whole cell</tissue>
    </source>
</reference>
<evidence type="ECO:0000313" key="3">
    <source>
        <dbReference type="Proteomes" id="UP001157974"/>
    </source>
</evidence>
<gene>
    <name evidence="2" type="ORF">NDN08_001831</name>
</gene>